<evidence type="ECO:0000259" key="8">
    <source>
        <dbReference type="SMART" id="SM01117"/>
    </source>
</evidence>
<dbReference type="InterPro" id="IPR036400">
    <property type="entry name" value="Cyt_B5-like_heme/steroid_sf"/>
</dbReference>
<dbReference type="Proteomes" id="UP000469890">
    <property type="component" value="Unassembled WGS sequence"/>
</dbReference>
<evidence type="ECO:0000256" key="3">
    <source>
        <dbReference type="ARBA" id="ARBA00022723"/>
    </source>
</evidence>
<organism evidence="9 10">
    <name type="scientific">Mucor circinelloides f. lusitanicus</name>
    <name type="common">Mucor racemosus var. lusitanicus</name>
    <dbReference type="NCBI Taxonomy" id="29924"/>
    <lineage>
        <taxon>Eukaryota</taxon>
        <taxon>Fungi</taxon>
        <taxon>Fungi incertae sedis</taxon>
        <taxon>Mucoromycota</taxon>
        <taxon>Mucoromycotina</taxon>
        <taxon>Mucoromycetes</taxon>
        <taxon>Mucorales</taxon>
        <taxon>Mucorineae</taxon>
        <taxon>Mucoraceae</taxon>
        <taxon>Mucor</taxon>
    </lineage>
</organism>
<evidence type="ECO:0000256" key="7">
    <source>
        <dbReference type="SAM" id="Phobius"/>
    </source>
</evidence>
<keyword evidence="3" id="KW-0479">Metal-binding</keyword>
<dbReference type="EMBL" id="JAAECE010000005">
    <property type="protein sequence ID" value="KAF1800456.1"/>
    <property type="molecule type" value="Genomic_DNA"/>
</dbReference>
<dbReference type="FunFam" id="3.10.120.10:FF:000003">
    <property type="entry name" value="membrane-associated progesterone receptor component 1"/>
    <property type="match status" value="1"/>
</dbReference>
<dbReference type="GO" id="GO:0016020">
    <property type="term" value="C:membrane"/>
    <property type="evidence" value="ECO:0007669"/>
    <property type="project" value="TreeGrafter"/>
</dbReference>
<accession>A0A8H4BFI1</accession>
<dbReference type="InterPro" id="IPR050577">
    <property type="entry name" value="MAPR/NEUFC/NENF-like"/>
</dbReference>
<evidence type="ECO:0000256" key="6">
    <source>
        <dbReference type="ARBA" id="ARBA00038357"/>
    </source>
</evidence>
<comment type="similarity">
    <text evidence="6">Belongs to the cytochrome b5 family. MAPR subfamily.</text>
</comment>
<feature type="transmembrane region" description="Helical" evidence="7">
    <location>
        <begin position="16"/>
        <end position="33"/>
    </location>
</feature>
<reference evidence="9 10" key="1">
    <citation type="submission" date="2019-09" db="EMBL/GenBank/DDBJ databases">
        <authorList>
            <consortium name="DOE Joint Genome Institute"/>
            <person name="Mondo S.J."/>
            <person name="Navarro-Mendoza M.I."/>
            <person name="Perez-Arques C."/>
            <person name="Panchal S."/>
            <person name="Nicolas F.E."/>
            <person name="Ganguly P."/>
            <person name="Pangilinan J."/>
            <person name="Grigoriev I."/>
            <person name="Heitman J."/>
            <person name="Sanya K."/>
            <person name="Garre V."/>
        </authorList>
    </citation>
    <scope>NUCLEOTIDE SEQUENCE [LARGE SCALE GENOMIC DNA]</scope>
    <source>
        <strain evidence="9 10">MU402</strain>
    </source>
</reference>
<keyword evidence="7" id="KW-0812">Transmembrane</keyword>
<gene>
    <name evidence="9" type="ORF">FB192DRAFT_1380848</name>
</gene>
<sequence>MSTLHLFLEQFKANPINWALATILIYILRYFTIPNKPPQIPAKHPEVLVFKNYTPVDLLPFNGENDSRILMGVNGSVYDVTQGRNFYGPGSPYANFAGHDASRGLAKNSFDEDMMVDPHGPIDKLEDLEADDWQSLREWENLFAGKYLLVGKLVENHTVNEK</sequence>
<keyword evidence="7" id="KW-0472">Membrane</keyword>
<dbReference type="InterPro" id="IPR001199">
    <property type="entry name" value="Cyt_B5-like_heme/steroid-bd"/>
</dbReference>
<keyword evidence="7" id="KW-1133">Transmembrane helix</keyword>
<evidence type="ECO:0000313" key="9">
    <source>
        <dbReference type="EMBL" id="KAF1800456.1"/>
    </source>
</evidence>
<dbReference type="GO" id="GO:0046872">
    <property type="term" value="F:metal ion binding"/>
    <property type="evidence" value="ECO:0007669"/>
    <property type="project" value="UniProtKB-KW"/>
</dbReference>
<dbReference type="PANTHER" id="PTHR10281">
    <property type="entry name" value="MEMBRANE-ASSOCIATED PROGESTERONE RECEPTOR COMPONENT-RELATED"/>
    <property type="match status" value="1"/>
</dbReference>
<dbReference type="SUPFAM" id="SSF55856">
    <property type="entry name" value="Cytochrome b5-like heme/steroid binding domain"/>
    <property type="match status" value="1"/>
</dbReference>
<comment type="subcellular location">
    <subcellularLocation>
        <location evidence="1">Endoplasmic reticulum</location>
    </subcellularLocation>
</comment>
<dbReference type="SMART" id="SM01117">
    <property type="entry name" value="Cyt-b5"/>
    <property type="match status" value="1"/>
</dbReference>
<proteinExistence type="inferred from homology"/>
<dbReference type="PANTHER" id="PTHR10281:SF72">
    <property type="entry name" value="NEUDESIN"/>
    <property type="match status" value="1"/>
</dbReference>
<dbReference type="GO" id="GO:0020037">
    <property type="term" value="F:heme binding"/>
    <property type="evidence" value="ECO:0007669"/>
    <property type="project" value="UniProtKB-ARBA"/>
</dbReference>
<evidence type="ECO:0000256" key="4">
    <source>
        <dbReference type="ARBA" id="ARBA00022824"/>
    </source>
</evidence>
<protein>
    <submittedName>
        <fullName evidence="9">Cytochrome b5-like heme/steroid binding domain-containing protein</fullName>
    </submittedName>
</protein>
<keyword evidence="2" id="KW-0349">Heme</keyword>
<comment type="caution">
    <text evidence="9">The sequence shown here is derived from an EMBL/GenBank/DDBJ whole genome shotgun (WGS) entry which is preliminary data.</text>
</comment>
<keyword evidence="5" id="KW-0408">Iron</keyword>
<feature type="domain" description="Cytochrome b5 heme-binding" evidence="8">
    <location>
        <begin position="53"/>
        <end position="154"/>
    </location>
</feature>
<evidence type="ECO:0000256" key="2">
    <source>
        <dbReference type="ARBA" id="ARBA00022617"/>
    </source>
</evidence>
<dbReference type="Gene3D" id="3.10.120.10">
    <property type="entry name" value="Cytochrome b5-like heme/steroid binding domain"/>
    <property type="match status" value="1"/>
</dbReference>
<evidence type="ECO:0000256" key="5">
    <source>
        <dbReference type="ARBA" id="ARBA00023004"/>
    </source>
</evidence>
<keyword evidence="4" id="KW-0256">Endoplasmic reticulum</keyword>
<dbReference type="GO" id="GO:0005783">
    <property type="term" value="C:endoplasmic reticulum"/>
    <property type="evidence" value="ECO:0007669"/>
    <property type="project" value="UniProtKB-SubCell"/>
</dbReference>
<dbReference type="Pfam" id="PF00173">
    <property type="entry name" value="Cyt-b5"/>
    <property type="match status" value="1"/>
</dbReference>
<evidence type="ECO:0000313" key="10">
    <source>
        <dbReference type="Proteomes" id="UP000469890"/>
    </source>
</evidence>
<dbReference type="AlphaFoldDB" id="A0A8H4BFI1"/>
<name>A0A8H4BFI1_MUCCL</name>
<evidence type="ECO:0000256" key="1">
    <source>
        <dbReference type="ARBA" id="ARBA00004240"/>
    </source>
</evidence>